<sequence>MSTPQLRYALAAAARGWHVFPLVPGDKVPLKDWPWKQRHTTDPQTIRRCWTRTRYNVGIATGPSHLVVIDLDMPKPDEHPPARWNLPGVGDGADVFALICDQAGQPVPWETFTVRTRRGGLHLYFTAPDDIVLGNTSGERGTGLGWLIDTRADGGYVVGPGSIVDLPDGAGIYEVLHAVPPAPLPAWLAERLRPAPLPPPRPVVLPVLSGRRGAYLDTAICASLEKIAAACEGNRNVTLYGAAASLGQLVAGGALDAATVETLLLEAAARIGYPPGPARKTIRSGFRRGALRPRSVPA</sequence>
<evidence type="ECO:0000259" key="1">
    <source>
        <dbReference type="SMART" id="SM00943"/>
    </source>
</evidence>
<gene>
    <name evidence="2" type="ORF">Pta02_37530</name>
</gene>
<keyword evidence="3" id="KW-1185">Reference proteome</keyword>
<dbReference type="EMBL" id="BOOK01000027">
    <property type="protein sequence ID" value="GII01745.1"/>
    <property type="molecule type" value="Genomic_DNA"/>
</dbReference>
<dbReference type="Pfam" id="PF09250">
    <property type="entry name" value="Prim-Pol"/>
    <property type="match status" value="1"/>
</dbReference>
<protein>
    <recommendedName>
        <fullName evidence="1">DNA primase/polymerase bifunctional N-terminal domain-containing protein</fullName>
    </recommendedName>
</protein>
<evidence type="ECO:0000313" key="2">
    <source>
        <dbReference type="EMBL" id="GII01745.1"/>
    </source>
</evidence>
<reference evidence="2" key="1">
    <citation type="submission" date="2021-01" db="EMBL/GenBank/DDBJ databases">
        <title>Whole genome shotgun sequence of Planobispora takensis NBRC 109077.</title>
        <authorList>
            <person name="Komaki H."/>
            <person name="Tamura T."/>
        </authorList>
    </citation>
    <scope>NUCLEOTIDE SEQUENCE</scope>
    <source>
        <strain evidence="2">NBRC 109077</strain>
    </source>
</reference>
<evidence type="ECO:0000313" key="3">
    <source>
        <dbReference type="Proteomes" id="UP000634476"/>
    </source>
</evidence>
<proteinExistence type="predicted"/>
<dbReference type="SMART" id="SM00943">
    <property type="entry name" value="Prim-Pol"/>
    <property type="match status" value="1"/>
</dbReference>
<dbReference type="RefSeq" id="WP_203876116.1">
    <property type="nucleotide sequence ID" value="NZ_BOOK01000027.1"/>
</dbReference>
<dbReference type="Proteomes" id="UP000634476">
    <property type="component" value="Unassembled WGS sequence"/>
</dbReference>
<dbReference type="AlphaFoldDB" id="A0A8J3SYP3"/>
<dbReference type="InterPro" id="IPR015330">
    <property type="entry name" value="DNA_primase/pol_bifunc_N"/>
</dbReference>
<dbReference type="CDD" id="cd04859">
    <property type="entry name" value="Prim_Pol"/>
    <property type="match status" value="1"/>
</dbReference>
<dbReference type="SUPFAM" id="SSF56747">
    <property type="entry name" value="Prim-pol domain"/>
    <property type="match status" value="1"/>
</dbReference>
<feature type="domain" description="DNA primase/polymerase bifunctional N-terminal" evidence="1">
    <location>
        <begin position="9"/>
        <end position="188"/>
    </location>
</feature>
<organism evidence="2 3">
    <name type="scientific">Planobispora takensis</name>
    <dbReference type="NCBI Taxonomy" id="1367882"/>
    <lineage>
        <taxon>Bacteria</taxon>
        <taxon>Bacillati</taxon>
        <taxon>Actinomycetota</taxon>
        <taxon>Actinomycetes</taxon>
        <taxon>Streptosporangiales</taxon>
        <taxon>Streptosporangiaceae</taxon>
        <taxon>Planobispora</taxon>
    </lineage>
</organism>
<name>A0A8J3SYP3_9ACTN</name>
<comment type="caution">
    <text evidence="2">The sequence shown here is derived from an EMBL/GenBank/DDBJ whole genome shotgun (WGS) entry which is preliminary data.</text>
</comment>
<accession>A0A8J3SYP3</accession>